<evidence type="ECO:0000256" key="2">
    <source>
        <dbReference type="ARBA" id="ARBA00023015"/>
    </source>
</evidence>
<evidence type="ECO:0000256" key="5">
    <source>
        <dbReference type="ARBA" id="ARBA00023163"/>
    </source>
</evidence>
<dbReference type="Gene3D" id="1.10.1740.10">
    <property type="match status" value="1"/>
</dbReference>
<evidence type="ECO:0000313" key="9">
    <source>
        <dbReference type="Proteomes" id="UP000683246"/>
    </source>
</evidence>
<keyword evidence="9" id="KW-1185">Reference proteome</keyword>
<dbReference type="NCBIfam" id="TIGR02937">
    <property type="entry name" value="sigma70-ECF"/>
    <property type="match status" value="1"/>
</dbReference>
<keyword evidence="3" id="KW-0731">Sigma factor</keyword>
<dbReference type="RefSeq" id="WP_212695348.1">
    <property type="nucleotide sequence ID" value="NZ_CP058649.1"/>
</dbReference>
<dbReference type="GO" id="GO:0003677">
    <property type="term" value="F:DNA binding"/>
    <property type="evidence" value="ECO:0007669"/>
    <property type="project" value="UniProtKB-KW"/>
</dbReference>
<dbReference type="Pfam" id="PF08281">
    <property type="entry name" value="Sigma70_r4_2"/>
    <property type="match status" value="1"/>
</dbReference>
<dbReference type="Proteomes" id="UP000683246">
    <property type="component" value="Chromosome"/>
</dbReference>
<feature type="domain" description="RNA polymerase sigma factor 70 region 4 type 2" evidence="7">
    <location>
        <begin position="97"/>
        <end position="145"/>
    </location>
</feature>
<reference evidence="8" key="1">
    <citation type="submission" date="2020-07" db="EMBL/GenBank/DDBJ databases">
        <title>Vallitalea pronyensis genome.</title>
        <authorList>
            <person name="Postec A."/>
        </authorList>
    </citation>
    <scope>NUCLEOTIDE SEQUENCE</scope>
    <source>
        <strain evidence="8">FatNI3</strain>
    </source>
</reference>
<dbReference type="PANTHER" id="PTHR43133">
    <property type="entry name" value="RNA POLYMERASE ECF-TYPE SIGMA FACTO"/>
    <property type="match status" value="1"/>
</dbReference>
<evidence type="ECO:0000256" key="1">
    <source>
        <dbReference type="ARBA" id="ARBA00010641"/>
    </source>
</evidence>
<dbReference type="Gene3D" id="1.10.10.10">
    <property type="entry name" value="Winged helix-like DNA-binding domain superfamily/Winged helix DNA-binding domain"/>
    <property type="match status" value="1"/>
</dbReference>
<dbReference type="InterPro" id="IPR039425">
    <property type="entry name" value="RNA_pol_sigma-70-like"/>
</dbReference>
<sequence length="150" mass="18140">MIYQVYNRYHHDFIRYAKSLVTRKEDAYDLVQETYIKAIEREEIFEQMNEYQIKGWFFRVIKNQFIDQIRKNKRIIFYEEEQVSTHVFIETDIFFKEMVATLPDHLRLPIILKYQKGLNSKEIGKLQGISPSTVRNRLSLGLQKLKMEAL</sequence>
<comment type="similarity">
    <text evidence="1">Belongs to the sigma-70 factor family. ECF subfamily.</text>
</comment>
<dbReference type="CDD" id="cd06171">
    <property type="entry name" value="Sigma70_r4"/>
    <property type="match status" value="1"/>
</dbReference>
<dbReference type="InterPro" id="IPR036388">
    <property type="entry name" value="WH-like_DNA-bd_sf"/>
</dbReference>
<dbReference type="PANTHER" id="PTHR43133:SF8">
    <property type="entry name" value="RNA POLYMERASE SIGMA FACTOR HI_1459-RELATED"/>
    <property type="match status" value="1"/>
</dbReference>
<name>A0A8J8SIJ1_9FIRM</name>
<dbReference type="GO" id="GO:0016987">
    <property type="term" value="F:sigma factor activity"/>
    <property type="evidence" value="ECO:0007669"/>
    <property type="project" value="UniProtKB-KW"/>
</dbReference>
<keyword evidence="2" id="KW-0805">Transcription regulation</keyword>
<organism evidence="8 9">
    <name type="scientific">Vallitalea pronyensis</name>
    <dbReference type="NCBI Taxonomy" id="1348613"/>
    <lineage>
        <taxon>Bacteria</taxon>
        <taxon>Bacillati</taxon>
        <taxon>Bacillota</taxon>
        <taxon>Clostridia</taxon>
        <taxon>Lachnospirales</taxon>
        <taxon>Vallitaleaceae</taxon>
        <taxon>Vallitalea</taxon>
    </lineage>
</organism>
<dbReference type="EMBL" id="CP058649">
    <property type="protein sequence ID" value="QUI24656.1"/>
    <property type="molecule type" value="Genomic_DNA"/>
</dbReference>
<dbReference type="InterPro" id="IPR013325">
    <property type="entry name" value="RNA_pol_sigma_r2"/>
</dbReference>
<dbReference type="SUPFAM" id="SSF88659">
    <property type="entry name" value="Sigma3 and sigma4 domains of RNA polymerase sigma factors"/>
    <property type="match status" value="1"/>
</dbReference>
<evidence type="ECO:0000313" key="8">
    <source>
        <dbReference type="EMBL" id="QUI24656.1"/>
    </source>
</evidence>
<evidence type="ECO:0000259" key="7">
    <source>
        <dbReference type="Pfam" id="PF08281"/>
    </source>
</evidence>
<dbReference type="InterPro" id="IPR007627">
    <property type="entry name" value="RNA_pol_sigma70_r2"/>
</dbReference>
<keyword evidence="5" id="KW-0804">Transcription</keyword>
<dbReference type="KEGG" id="vpy:HZI73_21140"/>
<evidence type="ECO:0000259" key="6">
    <source>
        <dbReference type="Pfam" id="PF04542"/>
    </source>
</evidence>
<evidence type="ECO:0000256" key="3">
    <source>
        <dbReference type="ARBA" id="ARBA00023082"/>
    </source>
</evidence>
<proteinExistence type="inferred from homology"/>
<feature type="domain" description="RNA polymerase sigma-70 region 2" evidence="6">
    <location>
        <begin position="6"/>
        <end position="74"/>
    </location>
</feature>
<protein>
    <submittedName>
        <fullName evidence="8">RNA polymerase sigma factor</fullName>
    </submittedName>
</protein>
<dbReference type="Pfam" id="PF04542">
    <property type="entry name" value="Sigma70_r2"/>
    <property type="match status" value="1"/>
</dbReference>
<dbReference type="InterPro" id="IPR014284">
    <property type="entry name" value="RNA_pol_sigma-70_dom"/>
</dbReference>
<evidence type="ECO:0000256" key="4">
    <source>
        <dbReference type="ARBA" id="ARBA00023125"/>
    </source>
</evidence>
<dbReference type="SUPFAM" id="SSF88946">
    <property type="entry name" value="Sigma2 domain of RNA polymerase sigma factors"/>
    <property type="match status" value="1"/>
</dbReference>
<gene>
    <name evidence="8" type="ORF">HZI73_21140</name>
</gene>
<accession>A0A8J8SIJ1</accession>
<dbReference type="InterPro" id="IPR013249">
    <property type="entry name" value="RNA_pol_sigma70_r4_t2"/>
</dbReference>
<dbReference type="GO" id="GO:0006352">
    <property type="term" value="P:DNA-templated transcription initiation"/>
    <property type="evidence" value="ECO:0007669"/>
    <property type="project" value="InterPro"/>
</dbReference>
<dbReference type="AlphaFoldDB" id="A0A8J8SIJ1"/>
<keyword evidence="4" id="KW-0238">DNA-binding</keyword>
<dbReference type="InterPro" id="IPR013324">
    <property type="entry name" value="RNA_pol_sigma_r3/r4-like"/>
</dbReference>